<evidence type="ECO:0000313" key="1">
    <source>
        <dbReference type="EMBL" id="VDK37447.1"/>
    </source>
</evidence>
<evidence type="ECO:0000313" key="2">
    <source>
        <dbReference type="Proteomes" id="UP000271098"/>
    </source>
</evidence>
<evidence type="ECO:0000313" key="3">
    <source>
        <dbReference type="WBParaSite" id="GPUH_0000302801-mRNA-1"/>
    </source>
</evidence>
<keyword evidence="2" id="KW-1185">Reference proteome</keyword>
<dbReference type="WBParaSite" id="GPUH_0000302801-mRNA-1">
    <property type="protein sequence ID" value="GPUH_0000302801-mRNA-1"/>
    <property type="gene ID" value="GPUH_0000302801"/>
</dbReference>
<organism evidence="3">
    <name type="scientific">Gongylonema pulchrum</name>
    <dbReference type="NCBI Taxonomy" id="637853"/>
    <lineage>
        <taxon>Eukaryota</taxon>
        <taxon>Metazoa</taxon>
        <taxon>Ecdysozoa</taxon>
        <taxon>Nematoda</taxon>
        <taxon>Chromadorea</taxon>
        <taxon>Rhabditida</taxon>
        <taxon>Spirurina</taxon>
        <taxon>Spiruromorpha</taxon>
        <taxon>Spiruroidea</taxon>
        <taxon>Gongylonematidae</taxon>
        <taxon>Gongylonema</taxon>
    </lineage>
</organism>
<name>A0A183D2T2_9BILA</name>
<sequence>MPENSRFARSHKKKMLKNRVGPDLNRLNFSQFWQKLEVRNPKPAAVDLQTTGFRTLGICSDQSSEMLLHFFVAELVSVAEK</sequence>
<dbReference type="AlphaFoldDB" id="A0A183D2T2"/>
<dbReference type="Proteomes" id="UP000271098">
    <property type="component" value="Unassembled WGS sequence"/>
</dbReference>
<proteinExistence type="predicted"/>
<accession>A0A183D2T2</accession>
<reference evidence="3" key="1">
    <citation type="submission" date="2016-06" db="UniProtKB">
        <authorList>
            <consortium name="WormBaseParasite"/>
        </authorList>
    </citation>
    <scope>IDENTIFICATION</scope>
</reference>
<protein>
    <submittedName>
        <fullName evidence="3">ZCCHC11</fullName>
    </submittedName>
</protein>
<gene>
    <name evidence="1" type="ORF">GPUH_LOCUS3021</name>
</gene>
<reference evidence="1 2" key="2">
    <citation type="submission" date="2018-11" db="EMBL/GenBank/DDBJ databases">
        <authorList>
            <consortium name="Pathogen Informatics"/>
        </authorList>
    </citation>
    <scope>NUCLEOTIDE SEQUENCE [LARGE SCALE GENOMIC DNA]</scope>
</reference>
<dbReference type="EMBL" id="UYRT01004878">
    <property type="protein sequence ID" value="VDK37447.1"/>
    <property type="molecule type" value="Genomic_DNA"/>
</dbReference>